<dbReference type="EMBL" id="OZ037954">
    <property type="protein sequence ID" value="CAL1699024.1"/>
    <property type="molecule type" value="Genomic_DNA"/>
</dbReference>
<gene>
    <name evidence="1" type="ORF">GFSPODELE1_LOCUS2461</name>
</gene>
<dbReference type="InterPro" id="IPR032675">
    <property type="entry name" value="LRR_dom_sf"/>
</dbReference>
<dbReference type="Gene3D" id="3.80.10.10">
    <property type="entry name" value="Ribonuclease Inhibitor"/>
    <property type="match status" value="1"/>
</dbReference>
<dbReference type="Proteomes" id="UP001497453">
    <property type="component" value="Chromosome 11"/>
</dbReference>
<dbReference type="InterPro" id="IPR036047">
    <property type="entry name" value="F-box-like_dom_sf"/>
</dbReference>
<evidence type="ECO:0008006" key="3">
    <source>
        <dbReference type="Google" id="ProtNLM"/>
    </source>
</evidence>
<keyword evidence="2" id="KW-1185">Reference proteome</keyword>
<evidence type="ECO:0000313" key="2">
    <source>
        <dbReference type="Proteomes" id="UP001497453"/>
    </source>
</evidence>
<evidence type="ECO:0000313" key="1">
    <source>
        <dbReference type="EMBL" id="CAL1699024.1"/>
    </source>
</evidence>
<accession>A0ABP1CX05</accession>
<organism evidence="1 2">
    <name type="scientific">Somion occarium</name>
    <dbReference type="NCBI Taxonomy" id="3059160"/>
    <lineage>
        <taxon>Eukaryota</taxon>
        <taxon>Fungi</taxon>
        <taxon>Dikarya</taxon>
        <taxon>Basidiomycota</taxon>
        <taxon>Agaricomycotina</taxon>
        <taxon>Agaricomycetes</taxon>
        <taxon>Polyporales</taxon>
        <taxon>Cerrenaceae</taxon>
        <taxon>Somion</taxon>
    </lineage>
</organism>
<protein>
    <recommendedName>
        <fullName evidence="3">F-box domain-containing protein</fullName>
    </recommendedName>
</protein>
<name>A0ABP1CX05_9APHY</name>
<sequence>MDSEDERYYELEDRDGVLAALDHKSWSTGCRLFERKEMENRFIKTSSFSFLPDIPDNAAATRLIRFFKTFHGFYTGELDLAGRHQRRYISILKRWTEFANDMTVLERHAEEVQIVGAQAQDDTVKMAEYVINPALFNDFLAKWRIKNTWTFSMLLIMTSDMRVVIREWSPRFQKLCLGHLPPELIHRIMQFCHKKEARRLGSTCKMFQEISVNYIYSTYSLRLSKRKRREMLREKHGIDSILRASRSDMLAEINYLLSRDDILRNIRTLVICDEWKARYFRPSLFDDARKAAAFYRPLRTGVSNVISRIRQLTKVTVDHWHFTNFFAMAVLQHEELTSLEIISCTNGLLDPGWQFWTHILHLSLIISALDVQEAWKIVSALPAIRSLHIGVDMETPDTHILPTSILQGRINPFLTLERFIVYTIHYEELDDLISWMHAAKTLRLEPLRLTHFKLATLDGFLDEHDLSDLLNVLRDAPVQHLALDCLQYAEPELLDTIAETFPDLISLTIHYRTNIEDNATTWPYPSWVYALHLRNFSRLKHLGWNFSHKYENDPTTYFLHFFENGFPTLDEWNDHYADLDIAQFGDSYTVAQALGAYCPTLETVAFFVRSLPTSLSRRSQHGQRQYSNWTDQTIEDVEMYDPCSDHFWDGR</sequence>
<dbReference type="CDD" id="cd09917">
    <property type="entry name" value="F-box_SF"/>
    <property type="match status" value="1"/>
</dbReference>
<reference evidence="2" key="1">
    <citation type="submission" date="2024-04" db="EMBL/GenBank/DDBJ databases">
        <authorList>
            <person name="Shaw F."/>
            <person name="Minotto A."/>
        </authorList>
    </citation>
    <scope>NUCLEOTIDE SEQUENCE [LARGE SCALE GENOMIC DNA]</scope>
</reference>
<dbReference type="SUPFAM" id="SSF81383">
    <property type="entry name" value="F-box domain"/>
    <property type="match status" value="1"/>
</dbReference>
<proteinExistence type="predicted"/>